<name>A0ABV5T054_9MICO</name>
<gene>
    <name evidence="2" type="ORF">ACFFPJ_09260</name>
</gene>
<keyword evidence="1" id="KW-0472">Membrane</keyword>
<sequence length="111" mass="11762">MNITIDWLAFVEVFIAALVASVVVVVFYSLGLRLLVRAGRVPVVAPAEFTDAIAIITEKESKRAAKAAAKSARKSPLTAQQKQVAAVGAYICFSLCALAVLGGLVLIIFTR</sequence>
<keyword evidence="3" id="KW-1185">Reference proteome</keyword>
<keyword evidence="1" id="KW-1133">Transmembrane helix</keyword>
<evidence type="ECO:0000256" key="1">
    <source>
        <dbReference type="SAM" id="Phobius"/>
    </source>
</evidence>
<evidence type="ECO:0000313" key="2">
    <source>
        <dbReference type="EMBL" id="MFB9645987.1"/>
    </source>
</evidence>
<feature type="transmembrane region" description="Helical" evidence="1">
    <location>
        <begin position="84"/>
        <end position="109"/>
    </location>
</feature>
<feature type="transmembrane region" description="Helical" evidence="1">
    <location>
        <begin position="7"/>
        <end position="30"/>
    </location>
</feature>
<evidence type="ECO:0000313" key="3">
    <source>
        <dbReference type="Proteomes" id="UP001589611"/>
    </source>
</evidence>
<dbReference type="RefSeq" id="WP_344712617.1">
    <property type="nucleotide sequence ID" value="NZ_BAAAWH010000001.1"/>
</dbReference>
<dbReference type="EMBL" id="JBHMBE010000003">
    <property type="protein sequence ID" value="MFB9645987.1"/>
    <property type="molecule type" value="Genomic_DNA"/>
</dbReference>
<dbReference type="Proteomes" id="UP001589611">
    <property type="component" value="Unassembled WGS sequence"/>
</dbReference>
<reference evidence="2 3" key="1">
    <citation type="submission" date="2024-09" db="EMBL/GenBank/DDBJ databases">
        <authorList>
            <person name="Sun Q."/>
            <person name="Mori K."/>
        </authorList>
    </citation>
    <scope>NUCLEOTIDE SEQUENCE [LARGE SCALE GENOMIC DNA]</scope>
    <source>
        <strain evidence="2 3">JCM 1342</strain>
    </source>
</reference>
<organism evidence="2 3">
    <name type="scientific">Microbacterium terregens</name>
    <dbReference type="NCBI Taxonomy" id="69363"/>
    <lineage>
        <taxon>Bacteria</taxon>
        <taxon>Bacillati</taxon>
        <taxon>Actinomycetota</taxon>
        <taxon>Actinomycetes</taxon>
        <taxon>Micrococcales</taxon>
        <taxon>Microbacteriaceae</taxon>
        <taxon>Microbacterium</taxon>
    </lineage>
</organism>
<keyword evidence="1" id="KW-0812">Transmembrane</keyword>
<protein>
    <submittedName>
        <fullName evidence="2">Peptidase</fullName>
    </submittedName>
</protein>
<comment type="caution">
    <text evidence="2">The sequence shown here is derived from an EMBL/GenBank/DDBJ whole genome shotgun (WGS) entry which is preliminary data.</text>
</comment>
<accession>A0ABV5T054</accession>
<proteinExistence type="predicted"/>